<comment type="caution">
    <text evidence="1">The sequence shown here is derived from an EMBL/GenBank/DDBJ whole genome shotgun (WGS) entry which is preliminary data.</text>
</comment>
<evidence type="ECO:0000313" key="2">
    <source>
        <dbReference type="Proteomes" id="UP001236507"/>
    </source>
</evidence>
<dbReference type="Proteomes" id="UP001236507">
    <property type="component" value="Unassembled WGS sequence"/>
</dbReference>
<name>A0ABT6Y652_9BACT</name>
<dbReference type="Pfam" id="PF07609">
    <property type="entry name" value="DUF1572"/>
    <property type="match status" value="1"/>
</dbReference>
<dbReference type="EMBL" id="JASHIF010000007">
    <property type="protein sequence ID" value="MDI9859050.1"/>
    <property type="molecule type" value="Genomic_DNA"/>
</dbReference>
<dbReference type="RefSeq" id="WP_283344103.1">
    <property type="nucleotide sequence ID" value="NZ_JASHIF010000007.1"/>
</dbReference>
<dbReference type="InterPro" id="IPR034660">
    <property type="entry name" value="DinB/YfiT-like"/>
</dbReference>
<gene>
    <name evidence="1" type="ORF">QM524_07520</name>
</gene>
<protein>
    <submittedName>
        <fullName evidence="1">DinB family protein</fullName>
    </submittedName>
</protein>
<dbReference type="InterPro" id="IPR011466">
    <property type="entry name" value="DUF1572"/>
</dbReference>
<organism evidence="1 2">
    <name type="scientific">Flectobacillus roseus</name>
    <dbReference type="NCBI Taxonomy" id="502259"/>
    <lineage>
        <taxon>Bacteria</taxon>
        <taxon>Pseudomonadati</taxon>
        <taxon>Bacteroidota</taxon>
        <taxon>Cytophagia</taxon>
        <taxon>Cytophagales</taxon>
        <taxon>Flectobacillaceae</taxon>
        <taxon>Flectobacillus</taxon>
    </lineage>
</organism>
<accession>A0ABT6Y652</accession>
<evidence type="ECO:0000313" key="1">
    <source>
        <dbReference type="EMBL" id="MDI9859050.1"/>
    </source>
</evidence>
<dbReference type="SUPFAM" id="SSF109854">
    <property type="entry name" value="DinB/YfiT-like putative metalloenzymes"/>
    <property type="match status" value="1"/>
</dbReference>
<reference evidence="1 2" key="1">
    <citation type="submission" date="2023-05" db="EMBL/GenBank/DDBJ databases">
        <title>Novel species of genus Flectobacillus isolated from stream in China.</title>
        <authorList>
            <person name="Lu H."/>
        </authorList>
    </citation>
    <scope>NUCLEOTIDE SEQUENCE [LARGE SCALE GENOMIC DNA]</scope>
    <source>
        <strain evidence="1 2">KCTC 42575</strain>
    </source>
</reference>
<dbReference type="Gene3D" id="1.20.120.450">
    <property type="entry name" value="dinb family like domain"/>
    <property type="match status" value="1"/>
</dbReference>
<keyword evidence="2" id="KW-1185">Reference proteome</keyword>
<proteinExistence type="predicted"/>
<sequence length="150" mass="17185">MNVIPILIQLFERDLQKLKAEIVQYSQEENIWAIVPEINNSAGNLVLHLVGNLNTYIGAEIGKTGYIRNRPLEFSQKGLSKKELVNKISDTLDVIKESLNTLPEEALEEIYPQLVFEQKTSTGYLLTHLTTHLTYHLGQINYHRRLLDKA</sequence>